<dbReference type="EMBL" id="QGKV02000297">
    <property type="protein sequence ID" value="KAF3610529.1"/>
    <property type="molecule type" value="Genomic_DNA"/>
</dbReference>
<gene>
    <name evidence="3" type="ORF">DY000_02046945</name>
    <name evidence="2" type="ORF">F2Q70_00020976</name>
</gene>
<reference evidence="2" key="1">
    <citation type="submission" date="2019-12" db="EMBL/GenBank/DDBJ databases">
        <title>Genome sequencing and annotation of Brassica cretica.</title>
        <authorList>
            <person name="Studholme D.J."/>
            <person name="Sarris P.F."/>
        </authorList>
    </citation>
    <scope>NUCLEOTIDE SEQUENCE</scope>
    <source>
        <strain evidence="2">PFS-102/07</strain>
        <tissue evidence="2">Leaf</tissue>
    </source>
</reference>
<keyword evidence="4" id="KW-1185">Reference proteome</keyword>
<reference evidence="3 4" key="3">
    <citation type="journal article" date="2020" name="BMC Genomics">
        <title>Intraspecific diversification of the crop wild relative Brassica cretica Lam. using demographic model selection.</title>
        <authorList>
            <person name="Kioukis A."/>
            <person name="Michalopoulou V.A."/>
            <person name="Briers L."/>
            <person name="Pirintsos S."/>
            <person name="Studholme D.J."/>
            <person name="Pavlidis P."/>
            <person name="Sarris P.F."/>
        </authorList>
    </citation>
    <scope>NUCLEOTIDE SEQUENCE [LARGE SCALE GENOMIC DNA]</scope>
    <source>
        <strain evidence="4">cv. PFS-1207/04</strain>
        <strain evidence="3">PFS-1207/04</strain>
    </source>
</reference>
<protein>
    <submittedName>
        <fullName evidence="2">Uncharacterized protein</fullName>
    </submittedName>
</protein>
<comment type="caution">
    <text evidence="2">The sequence shown here is derived from an EMBL/GenBank/DDBJ whole genome shotgun (WGS) entry which is preliminary data.</text>
</comment>
<dbReference type="EMBL" id="QGKY02001925">
    <property type="protein sequence ID" value="KAF2547118.1"/>
    <property type="molecule type" value="Genomic_DNA"/>
</dbReference>
<evidence type="ECO:0000313" key="4">
    <source>
        <dbReference type="Proteomes" id="UP000266723"/>
    </source>
</evidence>
<dbReference type="Proteomes" id="UP000266723">
    <property type="component" value="Unassembled WGS sequence"/>
</dbReference>
<evidence type="ECO:0000313" key="2">
    <source>
        <dbReference type="EMBL" id="KAF2547118.1"/>
    </source>
</evidence>
<dbReference type="AlphaFoldDB" id="A0A3N6QX70"/>
<organism evidence="2">
    <name type="scientific">Brassica cretica</name>
    <name type="common">Mustard</name>
    <dbReference type="NCBI Taxonomy" id="69181"/>
    <lineage>
        <taxon>Eukaryota</taxon>
        <taxon>Viridiplantae</taxon>
        <taxon>Streptophyta</taxon>
        <taxon>Embryophyta</taxon>
        <taxon>Tracheophyta</taxon>
        <taxon>Spermatophyta</taxon>
        <taxon>Magnoliopsida</taxon>
        <taxon>eudicotyledons</taxon>
        <taxon>Gunneridae</taxon>
        <taxon>Pentapetalae</taxon>
        <taxon>rosids</taxon>
        <taxon>malvids</taxon>
        <taxon>Brassicales</taxon>
        <taxon>Brassicaceae</taxon>
        <taxon>Brassiceae</taxon>
        <taxon>Brassica</taxon>
    </lineage>
</organism>
<accession>A0A3N6QX70</accession>
<feature type="region of interest" description="Disordered" evidence="1">
    <location>
        <begin position="20"/>
        <end position="40"/>
    </location>
</feature>
<evidence type="ECO:0000313" key="3">
    <source>
        <dbReference type="EMBL" id="KAF3610529.1"/>
    </source>
</evidence>
<name>A0A3N6QX70_BRACR</name>
<evidence type="ECO:0000256" key="1">
    <source>
        <dbReference type="SAM" id="MobiDB-lite"/>
    </source>
</evidence>
<reference evidence="3" key="2">
    <citation type="submission" date="2019-12" db="EMBL/GenBank/DDBJ databases">
        <authorList>
            <person name="Studholme D.J."/>
            <person name="Sarris P."/>
        </authorList>
    </citation>
    <scope>NUCLEOTIDE SEQUENCE</scope>
    <source>
        <strain evidence="3">PFS-1207/04</strain>
        <tissue evidence="3">Leaf</tissue>
    </source>
</reference>
<sequence length="132" mass="15168">MSFGGSHWWLSDLEHRSTDVIQNQSTASPEHRSTTPMESTASCNAVRIMTHKDFTARHPHPLSPVYVKIVWQTDHGIHRHRETAIDRQTPAPIDRHAPLIYRVEMPKIDVARLTLQENSRILREKIVGMSSE</sequence>
<proteinExistence type="predicted"/>